<sequence length="162" mass="17888">MPSQLSNPSLSQIMGSTSKYRPRHIGVPAQTTSTRELIATNPRKNFAYGRNCRFRGPTGSRYHIATLLNLQPNVTVSIPASLWTSPISHLPSSTPLFTEQATKMAHRNNQRKSSRASPKGTSFSPQKPMPPPTNPALALAPMAPMDYRTPYANLLLSNDERF</sequence>
<evidence type="ECO:0000313" key="2">
    <source>
        <dbReference type="EMBL" id="EYE97060.1"/>
    </source>
</evidence>
<dbReference type="GeneID" id="63695163"/>
<evidence type="ECO:0000256" key="1">
    <source>
        <dbReference type="SAM" id="MobiDB-lite"/>
    </source>
</evidence>
<dbReference type="AlphaFoldDB" id="A0A017SLB2"/>
<accession>A0A017SLB2</accession>
<proteinExistence type="predicted"/>
<gene>
    <name evidence="2" type="ORF">EURHEDRAFT_400832</name>
</gene>
<name>A0A017SLB2_ASPRC</name>
<dbReference type="RefSeq" id="XP_040640748.1">
    <property type="nucleotide sequence ID" value="XM_040780039.1"/>
</dbReference>
<feature type="compositionally biased region" description="Polar residues" evidence="1">
    <location>
        <begin position="1"/>
        <end position="19"/>
    </location>
</feature>
<dbReference type="EMBL" id="KK088416">
    <property type="protein sequence ID" value="EYE97060.1"/>
    <property type="molecule type" value="Genomic_DNA"/>
</dbReference>
<keyword evidence="3" id="KW-1185">Reference proteome</keyword>
<reference evidence="3" key="1">
    <citation type="journal article" date="2014" name="Nat. Commun.">
        <title>Genomic adaptations of the halophilic Dead Sea filamentous fungus Eurotium rubrum.</title>
        <authorList>
            <person name="Kis-Papo T."/>
            <person name="Weig A.R."/>
            <person name="Riley R."/>
            <person name="Persoh D."/>
            <person name="Salamov A."/>
            <person name="Sun H."/>
            <person name="Lipzen A."/>
            <person name="Wasser S.P."/>
            <person name="Rambold G."/>
            <person name="Grigoriev I.V."/>
            <person name="Nevo E."/>
        </authorList>
    </citation>
    <scope>NUCLEOTIDE SEQUENCE [LARGE SCALE GENOMIC DNA]</scope>
    <source>
        <strain evidence="3">CBS 135680</strain>
    </source>
</reference>
<dbReference type="Proteomes" id="UP000019804">
    <property type="component" value="Unassembled WGS sequence"/>
</dbReference>
<protein>
    <submittedName>
        <fullName evidence="2">Uncharacterized protein</fullName>
    </submittedName>
</protein>
<feature type="region of interest" description="Disordered" evidence="1">
    <location>
        <begin position="100"/>
        <end position="139"/>
    </location>
</feature>
<feature type="region of interest" description="Disordered" evidence="1">
    <location>
        <begin position="1"/>
        <end position="30"/>
    </location>
</feature>
<feature type="compositionally biased region" description="Polar residues" evidence="1">
    <location>
        <begin position="115"/>
        <end position="125"/>
    </location>
</feature>
<evidence type="ECO:0000313" key="3">
    <source>
        <dbReference type="Proteomes" id="UP000019804"/>
    </source>
</evidence>
<organism evidence="2 3">
    <name type="scientific">Aspergillus ruber (strain CBS 135680)</name>
    <dbReference type="NCBI Taxonomy" id="1388766"/>
    <lineage>
        <taxon>Eukaryota</taxon>
        <taxon>Fungi</taxon>
        <taxon>Dikarya</taxon>
        <taxon>Ascomycota</taxon>
        <taxon>Pezizomycotina</taxon>
        <taxon>Eurotiomycetes</taxon>
        <taxon>Eurotiomycetidae</taxon>
        <taxon>Eurotiales</taxon>
        <taxon>Aspergillaceae</taxon>
        <taxon>Aspergillus</taxon>
        <taxon>Aspergillus subgen. Aspergillus</taxon>
    </lineage>
</organism>
<feature type="compositionally biased region" description="Basic residues" evidence="1">
    <location>
        <begin position="104"/>
        <end position="114"/>
    </location>
</feature>
<dbReference type="HOGENOM" id="CLU_1635028_0_0_1"/>